<feature type="compositionally biased region" description="Polar residues" evidence="1">
    <location>
        <begin position="61"/>
        <end position="83"/>
    </location>
</feature>
<keyword evidence="2" id="KW-1185">Reference proteome</keyword>
<sequence>MKESLLRPCCPQEGEEVSEGSRGPRQTGLGLGDLRQEPKEQASGRPSAVPTLRLAHAPLQSAWSHVPQNQGALGVSSPSSGISPTRVRRHRWDMTCSQRRSRDQSPGPKTQSSVIFPHNIPEVSEAASEGTRGLRDGTRVVAGPGSASTWGSVHLTSVWSCSPRREQVLEVALRRLQGGSQEGPGALCTERSWGTLLKAGVVPPDARYTSGGNGCSWQLTAAQDPKPPCAHVGWCLPQTDRRQSVRGLKAPFLFSLEA</sequence>
<proteinExistence type="predicted"/>
<name>A0ABM4RPF3_BOSIN</name>
<feature type="region of interest" description="Disordered" evidence="1">
    <location>
        <begin position="1"/>
        <end position="137"/>
    </location>
</feature>
<reference evidence="3" key="1">
    <citation type="submission" date="2025-08" db="UniProtKB">
        <authorList>
            <consortium name="RefSeq"/>
        </authorList>
    </citation>
    <scope>IDENTIFICATION</scope>
    <source>
        <tissue evidence="3">Blood</tissue>
    </source>
</reference>
<evidence type="ECO:0000313" key="2">
    <source>
        <dbReference type="Proteomes" id="UP001652663"/>
    </source>
</evidence>
<organism evidence="2 3">
    <name type="scientific">Bos indicus</name>
    <name type="common">Zebu</name>
    <dbReference type="NCBI Taxonomy" id="9915"/>
    <lineage>
        <taxon>Eukaryota</taxon>
        <taxon>Metazoa</taxon>
        <taxon>Chordata</taxon>
        <taxon>Craniata</taxon>
        <taxon>Vertebrata</taxon>
        <taxon>Euteleostomi</taxon>
        <taxon>Mammalia</taxon>
        <taxon>Eutheria</taxon>
        <taxon>Laurasiatheria</taxon>
        <taxon>Artiodactyla</taxon>
        <taxon>Ruminantia</taxon>
        <taxon>Pecora</taxon>
        <taxon>Bovidae</taxon>
        <taxon>Bovinae</taxon>
        <taxon>Bos</taxon>
    </lineage>
</organism>
<evidence type="ECO:0000256" key="1">
    <source>
        <dbReference type="SAM" id="MobiDB-lite"/>
    </source>
</evidence>
<dbReference type="RefSeq" id="XP_070637424.1">
    <property type="nucleotide sequence ID" value="XM_070781323.1"/>
</dbReference>
<dbReference type="Proteomes" id="UP001652663">
    <property type="component" value="Chromosome 27"/>
</dbReference>
<evidence type="ECO:0000313" key="3">
    <source>
        <dbReference type="RefSeq" id="XP_070637424.1"/>
    </source>
</evidence>
<gene>
    <name evidence="3" type="primary">LOC139180096</name>
</gene>
<accession>A0ABM4RPF3</accession>
<dbReference type="GeneID" id="139180096"/>
<protein>
    <submittedName>
        <fullName evidence="3">Uncharacterized protein</fullName>
    </submittedName>
</protein>